<dbReference type="GO" id="GO:0000981">
    <property type="term" value="F:DNA-binding transcription factor activity, RNA polymerase II-specific"/>
    <property type="evidence" value="ECO:0007669"/>
    <property type="project" value="TreeGrafter"/>
</dbReference>
<dbReference type="PROSITE" id="PS50157">
    <property type="entry name" value="ZINC_FINGER_C2H2_2"/>
    <property type="match status" value="3"/>
</dbReference>
<feature type="domain" description="C2H2-type" evidence="7">
    <location>
        <begin position="152"/>
        <end position="180"/>
    </location>
</feature>
<keyword evidence="3 5" id="KW-0863">Zinc-finger</keyword>
<dbReference type="AlphaFoldDB" id="A0A8X6LA67"/>
<evidence type="ECO:0000256" key="3">
    <source>
        <dbReference type="ARBA" id="ARBA00022771"/>
    </source>
</evidence>
<evidence type="ECO:0000256" key="6">
    <source>
        <dbReference type="SAM" id="MobiDB-lite"/>
    </source>
</evidence>
<keyword evidence="1" id="KW-0479">Metal-binding</keyword>
<dbReference type="GO" id="GO:0043565">
    <property type="term" value="F:sequence-specific DNA binding"/>
    <property type="evidence" value="ECO:0007669"/>
    <property type="project" value="TreeGrafter"/>
</dbReference>
<protein>
    <recommendedName>
        <fullName evidence="7">C2H2-type domain-containing protein</fullName>
    </recommendedName>
</protein>
<evidence type="ECO:0000313" key="8">
    <source>
        <dbReference type="EMBL" id="GFR00997.1"/>
    </source>
</evidence>
<dbReference type="GO" id="GO:0005634">
    <property type="term" value="C:nucleus"/>
    <property type="evidence" value="ECO:0007669"/>
    <property type="project" value="TreeGrafter"/>
</dbReference>
<feature type="region of interest" description="Disordered" evidence="6">
    <location>
        <begin position="91"/>
        <end position="140"/>
    </location>
</feature>
<name>A0A8X6LA67_TRICU</name>
<evidence type="ECO:0000256" key="4">
    <source>
        <dbReference type="ARBA" id="ARBA00022833"/>
    </source>
</evidence>
<accession>A0A8X6LA67</accession>
<dbReference type="InterPro" id="IPR036236">
    <property type="entry name" value="Znf_C2H2_sf"/>
</dbReference>
<reference evidence="8" key="1">
    <citation type="submission" date="2020-07" db="EMBL/GenBank/DDBJ databases">
        <title>Multicomponent nature underlies the extraordinary mechanical properties of spider dragline silk.</title>
        <authorList>
            <person name="Kono N."/>
            <person name="Nakamura H."/>
            <person name="Mori M."/>
            <person name="Yoshida Y."/>
            <person name="Ohtoshi R."/>
            <person name="Malay A.D."/>
            <person name="Moran D.A.P."/>
            <person name="Tomita M."/>
            <person name="Numata K."/>
            <person name="Arakawa K."/>
        </authorList>
    </citation>
    <scope>NUCLEOTIDE SEQUENCE</scope>
</reference>
<evidence type="ECO:0000256" key="2">
    <source>
        <dbReference type="ARBA" id="ARBA00022737"/>
    </source>
</evidence>
<comment type="caution">
    <text evidence="8">The sequence shown here is derived from an EMBL/GenBank/DDBJ whole genome shotgun (WGS) entry which is preliminary data.</text>
</comment>
<feature type="domain" description="C2H2-type" evidence="7">
    <location>
        <begin position="73"/>
        <end position="96"/>
    </location>
</feature>
<dbReference type="PANTHER" id="PTHR24408:SF58">
    <property type="entry name" value="TRANSCRIPTION FACTOR (TFIIIA), PUTATIVE (AFU_ORTHOLOGUE AFUA_1G05150)-RELATED"/>
    <property type="match status" value="1"/>
</dbReference>
<dbReference type="OrthoDB" id="7694315at2759"/>
<evidence type="ECO:0000256" key="5">
    <source>
        <dbReference type="PROSITE-ProRule" id="PRU00042"/>
    </source>
</evidence>
<dbReference type="Pfam" id="PF00096">
    <property type="entry name" value="zf-C2H2"/>
    <property type="match status" value="3"/>
</dbReference>
<dbReference type="PANTHER" id="PTHR24408">
    <property type="entry name" value="ZINC FINGER PROTEIN"/>
    <property type="match status" value="1"/>
</dbReference>
<proteinExistence type="predicted"/>
<evidence type="ECO:0000313" key="9">
    <source>
        <dbReference type="Proteomes" id="UP000887116"/>
    </source>
</evidence>
<feature type="domain" description="C2H2-type" evidence="7">
    <location>
        <begin position="45"/>
        <end position="69"/>
    </location>
</feature>
<organism evidence="8 9">
    <name type="scientific">Trichonephila clavata</name>
    <name type="common">Joro spider</name>
    <name type="synonym">Nephila clavata</name>
    <dbReference type="NCBI Taxonomy" id="2740835"/>
    <lineage>
        <taxon>Eukaryota</taxon>
        <taxon>Metazoa</taxon>
        <taxon>Ecdysozoa</taxon>
        <taxon>Arthropoda</taxon>
        <taxon>Chelicerata</taxon>
        <taxon>Arachnida</taxon>
        <taxon>Araneae</taxon>
        <taxon>Araneomorphae</taxon>
        <taxon>Entelegynae</taxon>
        <taxon>Araneoidea</taxon>
        <taxon>Nephilidae</taxon>
        <taxon>Trichonephila</taxon>
    </lineage>
</organism>
<dbReference type="InterPro" id="IPR013087">
    <property type="entry name" value="Znf_C2H2_type"/>
</dbReference>
<evidence type="ECO:0000256" key="1">
    <source>
        <dbReference type="ARBA" id="ARBA00022723"/>
    </source>
</evidence>
<dbReference type="SUPFAM" id="SSF57667">
    <property type="entry name" value="beta-beta-alpha zinc fingers"/>
    <property type="match status" value="2"/>
</dbReference>
<dbReference type="EMBL" id="BMAO01005369">
    <property type="protein sequence ID" value="GFR00997.1"/>
    <property type="molecule type" value="Genomic_DNA"/>
</dbReference>
<keyword evidence="4" id="KW-0862">Zinc</keyword>
<dbReference type="SMART" id="SM00355">
    <property type="entry name" value="ZnF_C2H2"/>
    <property type="match status" value="4"/>
</dbReference>
<keyword evidence="9" id="KW-1185">Reference proteome</keyword>
<dbReference type="GO" id="GO:0008270">
    <property type="term" value="F:zinc ion binding"/>
    <property type="evidence" value="ECO:0007669"/>
    <property type="project" value="UniProtKB-KW"/>
</dbReference>
<gene>
    <name evidence="8" type="primary">AVEN_149571_1</name>
    <name evidence="8" type="ORF">TNCT_419251</name>
</gene>
<dbReference type="Gene3D" id="3.30.160.60">
    <property type="entry name" value="Classic Zinc Finger"/>
    <property type="match status" value="2"/>
</dbReference>
<sequence>MDQLEKIFNEVDIPIDGNVLAEMDFGDISNSQWNESFESSSENNFKCKDCEKVYSLQQSLNRHIKTFHSVSSYICAVCKLTFNRTDNLRRHQSTVHRRPLVQTTSSTSERSSRIRVHPYSEKENAPSTSHATNDEENTRPIKLSNSTTKKVFNCFECGKVFYQRNSLNQHVKTVHAASFSFLCPVCSKNCVTIHGLIRHLNMHATNGEENVPSTSTENNPPETEVGNIPLSNSFPLIQSAFKSRIKTLRLDNKNHFLDIKQFLSSKKQDFLNIIINELQKTGLKVNCMLICNYSKASNAGIITDEKNFKTKNNIILTQTNIGELYNSIVDKLLAETADFQEKESGWMLDSIIKNSDIMETVHTKQENYQNQSTDKVEDKTNTITSISPKEHVETRPKDEVNADGIEEEIENIAPGKYKNIPKKILNFIQQNHGEIYWTPDKELIVDGKIKRNTNIINLITHLVRDRKKKPLGFEFFNEVLKRKNFPSCYIKNKYLKTKTLYAKPLSWIEY</sequence>
<keyword evidence="2" id="KW-0677">Repeat</keyword>
<dbReference type="Proteomes" id="UP000887116">
    <property type="component" value="Unassembled WGS sequence"/>
</dbReference>
<evidence type="ECO:0000259" key="7">
    <source>
        <dbReference type="PROSITE" id="PS50157"/>
    </source>
</evidence>
<dbReference type="PROSITE" id="PS00028">
    <property type="entry name" value="ZINC_FINGER_C2H2_1"/>
    <property type="match status" value="4"/>
</dbReference>